<dbReference type="GO" id="GO:0006816">
    <property type="term" value="P:calcium ion transport"/>
    <property type="evidence" value="ECO:0007669"/>
    <property type="project" value="TreeGrafter"/>
</dbReference>
<dbReference type="PANTHER" id="PTHR46730">
    <property type="entry name" value="POLYCYSTIN-1"/>
    <property type="match status" value="1"/>
</dbReference>
<keyword evidence="4" id="KW-1133">Transmembrane helix</keyword>
<dbReference type="PROSITE" id="PS50835">
    <property type="entry name" value="IG_LIKE"/>
    <property type="match status" value="1"/>
</dbReference>
<dbReference type="InterPro" id="IPR007110">
    <property type="entry name" value="Ig-like_dom"/>
</dbReference>
<feature type="domain" description="PKD" evidence="6">
    <location>
        <begin position="6860"/>
        <end position="6945"/>
    </location>
</feature>
<feature type="domain" description="PKD" evidence="6">
    <location>
        <begin position="7036"/>
        <end position="7118"/>
    </location>
</feature>
<organism evidence="8">
    <name type="scientific">bioreactor metagenome</name>
    <dbReference type="NCBI Taxonomy" id="1076179"/>
    <lineage>
        <taxon>unclassified sequences</taxon>
        <taxon>metagenomes</taxon>
        <taxon>ecological metagenomes</taxon>
    </lineage>
</organism>
<dbReference type="GO" id="GO:0005886">
    <property type="term" value="C:plasma membrane"/>
    <property type="evidence" value="ECO:0007669"/>
    <property type="project" value="TreeGrafter"/>
</dbReference>
<feature type="domain" description="PKD" evidence="6">
    <location>
        <begin position="6456"/>
        <end position="6516"/>
    </location>
</feature>
<dbReference type="GO" id="GO:0005261">
    <property type="term" value="F:monoatomic cation channel activity"/>
    <property type="evidence" value="ECO:0007669"/>
    <property type="project" value="TreeGrafter"/>
</dbReference>
<comment type="subcellular location">
    <subcellularLocation>
        <location evidence="1">Membrane</location>
        <topology evidence="1">Multi-pass membrane protein</topology>
    </subcellularLocation>
</comment>
<evidence type="ECO:0000256" key="2">
    <source>
        <dbReference type="ARBA" id="ARBA00022692"/>
    </source>
</evidence>
<dbReference type="Gene3D" id="2.60.40.740">
    <property type="match status" value="1"/>
</dbReference>
<dbReference type="EMBL" id="VSSQ01000153">
    <property type="protein sequence ID" value="MPL81676.1"/>
    <property type="molecule type" value="Genomic_DNA"/>
</dbReference>
<reference evidence="8" key="1">
    <citation type="submission" date="2019-08" db="EMBL/GenBank/DDBJ databases">
        <authorList>
            <person name="Kucharzyk K."/>
            <person name="Murdoch R.W."/>
            <person name="Higgins S."/>
            <person name="Loffler F."/>
        </authorList>
    </citation>
    <scope>NUCLEOTIDE SEQUENCE</scope>
</reference>
<feature type="domain" description="PKD" evidence="6">
    <location>
        <begin position="7666"/>
        <end position="7727"/>
    </location>
</feature>
<sequence length="7919" mass="809385">MKRVLYKPELKYKNMKTFYRIFGGKRVRRALVLFALVSSLQAISQPCSVPTEAFLTGNATICQGSTTDILINISGGVAPWRVIYSINGAFQPEITGVISSPYTVTTGTAGDYRIEQVLDADGCSGTVTGSPVSIQVNPLPSSAGAITGNALVCQSTNGVSYSVPAISNATGYIWTLPSGATISSGNNTNTISVNFSSSASSGNISVHGTNSCGNGASSGLSVTVSPIPGAAGVISGSASVCQGQSGLNYSVSPVSGATSYEWVLPAGATITSGANSNSITVSYSTSAISGPVTVRGINSCGNGAWSPDFQVTVNQLPGNPGLIAGSSAVCQGQTGVTYSVPAIALANGYEWTLPTGASIISGANTNQITVNFSTSAVSGDIIARGLNGCGAGQWSAAFAVTVSNLPVTPGNITGSATVCQNQTGLVYSVAPIAYAATYEWTYPAGFTVAGAANQASITFNTSGTAISGQIRVRGINSCGNGSWSPDFNVTAATGPTANAGADNLVCGSNTISLSGSATNYSTVSWSTSGNGTFSNSGILNPVYTPGFADISAGSVTLTLTANGLGSCSPASDNVVLTIYPQPLANAGPDASICYSASSYILSGTASNYVSVQWQALDGTGTFGAPTSLNSSYSPSAADVVQGYVTIQFTANPIAPCATPATDLMVLTILPAPVVNAGSDIASCGTAQVNLSGTASNAGSILWSTSGTGTFTNQNQLNAVYTPSAADVASGSVQLTLTANAQAPCSGSVQDFLVLTLSQQPTVNAGPDVSTCGGAAITITGSSATNYSSLQWSTTGTGTFSNPSDLHPIYTPGASDISGGSVTLTLTVYGNGSCASTILSDDIVLFINAAPSANAGSAALVCEGSSLTITDASASNYGTLNWSSSGSGTFMNNGTLSPTYTPSVADAIAGSVNLTLTATPLAPCTGNTTSVKALTITRRPVVNAGPDAGSCGTNPYTLTGASASNYATLLWTSSGSGSFINPATLNATYLPSVTDVIAGTVTLSITLTGNAPCATPVSDDMVLSIGGEPTAYAGLDGQTCETTPFTVTTASATNYSAINWTTTGTGVLANAGSLTPTYTPTNADALSGIVTLTMTVTGQAPCAATVTDMMQIAVTPAPLANAGANFSVCGGNSFTVTGASAQYYSSINWTSSGSGTLVNANQTDPTYTPSAADIANGAVTLTLTAMGNAPCVAPSADAVLVTINQIPTVFAGNDLTICEGPHNVTGAVATNYNTLMWTSNGDGVFINPTSLTPIYTPGPGDLINGLVTLTLSATSLPPCTDIVSDNVILTIRPLPLVFAGPNANICEGSTYELINATASNYTSLTWSTSGSGNFNNINTLNPVYTPSLADIANGAVTLTLTATNPPCQPQTSDMTLNIRRNPVANAGTDAPICAGSSYTVNNAAATNSSSVMWASSGSGTLLNPTTLTPTYVPSAADIMIGSVQLTMTAYAVAPCIVTDSDVMEITITDAPTAFAGNDATICANQSHTIVGSTASNYSSLAWSSSGDGILLAANTLYPTYIPGIIDESLGFAILTLTSYGVNPCTGNATDQMMLTVISEPLVDAGPDIQICVGSNVPLTGANAQSVSSVYWTTSGSGSFSDPTLVNPVYTPSPQDITNGSVILMITGQGVAPCSSSTFDIMNLQISQPPVVNAGSDGEICETGSYYIFDASATNYSAITWTTMGDGMFSNHNSINPTYTPGPADIAAGSVLLYLNATSLLPCSGSVSDAMLLTIHPMPTIDAGANAATCEGDTYLLSSATALDYSSLQWTTSGSGWFSNNAALNPIYTPSATDIINGSVTLTLTATGLLPCTGQVTDQMILTIRRQPVVNAGADETICVGTFTITTASASNYSTLQWVSSGTSGTLLNANTITPTYMPSPADIANGSVVLTLTANPNTPCAVPAVDQMIITIRPLVVVNAGADETICETSTFTPNTASATNYNNILWTSSGTGSFINANTLTPTYTPSPADIALGWVTLTISGTSIAPCNQTVSDNMTLTIRRQAIVDAGASTTICETATYQTSSASAINHTSLMWTSSGTGVFTDPAILVTTYTPSAADIANGSVLLTLTATSMAPCVAPISDFMVLTIQESPLADAGIDAAICENESYNVTTATASGYSSLIWTTSGNGTFVNATTLTPTYTPGTADIAAGSVVLTLRANSTSPCTGQATDSFILTVNRAATANAGADASVCEGTGLIILDATAANYSTINWSTSGTGTFSNGSSLSPTYFPSPEDVTNGTVILTLTANSAAPCNLPAVDTKVVTVVPMPEVNAGPDGISCGMALYNITGATASDYASLLWTTSGSGVFTNATALNPSYQPSAADVAAGSVTLTLTAISASPCPSNPSDSFVLTLNREATANAGADASVCEGDTYMVFDATASNYSAINWSHNGSGVLVGGNTLTPSYTPSAADALAGSVTLQLTAFGNTPCGDVTDTKILTVSPLPLVNAGPDATICFGSSYTLSLATAQHYSSVLWSTSGSGTFSNPALLNPVYTPSAADLLAGQVILTVSVNATAPCTGSVSDFMILIFEEGPLANAGADATICEGSAFTVSTASASNYLSLMWTTSGDGSFALANTLTPTYTPGAADLLTGFATLTLSAYGNPPCTEHSDDMLLTFAEAVTANAGADVNICEGGTVIVADASAQHYNNVLWTSSGSGVLNNATTLTPTYTPGASDISAGSVVLTLTAFGQAPCGGTAVDSKLITITAAPLVNAGPDATLCQGSTHTISGATASGTSSLNWTTTGSGSFSGNGTLTPTYTPSIADFTLGSVTLTLTGNAVSPCSTPATDAIILTLVPAATANAGSDATICETQSFTVSDATASNYSSLAWTSSGSGTLSGATTLTPTYTPSAADITTGSVVLTLTAISAAPCSNPVSDQMIITIAQEPEAYAGADATICEGQQYTITGATATTGLVFSWMSSGSGTFLNQNTLTPTYIPSAADVAAGSVTISLSVQGTGACNMLVTDDMLLTINRMATVNAGPDATICEGLTYTLSGASAANYASVSWTTSGSGSFTNPAIVNATYNPSAADIANGSVVLTIQATAAGVCTGSVSDLMILTFNTLPVVNAGPDVTSCDAAVTLSGATASNYSSLLWTSSGTGTLSNATTLSPTYVPGAADLAAGFVDLTLTAQATAPCTGSTSDVVRINLNQGPVVNAGNDGSICAGNTFAINGASAVHTSLITWSTSGSGTFSNPNIINPVYTPGASDIANGSVVLTLTGSPVSPCSSPATDQLLLTITPAATAFAGTDDVTCSSSYLVTGAAATNYSSFTWTSSGTGSFINQTTLTPTYLPSAADFANGSVVLTLEVMSNAPCTQLVTDSKLLTLLNEPVANAGVDASVCEGSTFMVTTATASNYSTLSWSTSGSGSFSGQNTINPIYTPSATDIANGSVILTLTATAASPCSNTAADQMVLTIQRAATANAGSDAAICEGSTHTLSGSVSNSTLFSWSSSGTGTFANGSTLTPTYTPGAADITAGSVTITLTAFATAPCSTPATDIMILTITRQPQVYAGADAVSCSSDYTITDATASSYNTLAWSTSGTGTFINPGSINPTYVASLADISSGSVTLTLTATGNSPCTNNVSDALVLSFAPIPTVSAGSDDAVCGNNSYSLTGASAVNYSTITWSTSGTGTFSNTTLVNPEYYPSAADVASGSVVLTITASSLAPCNTTASDNMTLTFNLTPQANAGPNANSCGTASFQVTGATASNYATIYWTHNGTGTITGANTISPVYTPSQGDVTNGQVTLTLHATAIAPCTGEVTSAMNLNLQAGPLANAGADVSICEGQSYTLSGATVSGYATLLWSSSGSGTFSNTAAINPVYYPSAGDIASGSVILTMTLQGAPPCNTVAADFMVLTIQRLPVANAGPNAVACGSTYQLINASAANYSSVYWTSSGTGFFSNSALVNPVYTPSAGDIAAGSVTLTLTATGVSPCNNQTASQMILTIGAPVTASAGVDGSTCGTTPFTVSTSSASNYSSINWTSSGTGTFANQNTLYPTYTPGAGDVALGAVTLTMHVQGNSPCFTNLQDNMLLTILNTATAYAGPDAQVCSGSSYTVTGASATNYAAISWSSTGTGTLVSGNTLSPTYIPSAQDYLNGNVILTLTAVSSAPCTGNISDEMVITFANGPLANAGPDAEICFGVSYNVTGATASGYTTLNWTSSGTGTLVNAASLTPTYIPSNADRVAGSVNLILTVQGAAPCFGSHTDAMTLTISSLPTASPVISGPQNVCAGQAGVVYSVIPVQYATSYNWILPSGATIVSGANTSSIVVDFSMSAVSGNIFVTASSACGSGPVSAAYAVTVSPLPGNPGMIMGPAAICQNTSGVIYSINPVSGATAYQWTVPAGATVVAGTGTNIITVDFSITAISGDITVTPQNTCGNGNTSTLAVTVNPMPVAPVITANGPIEFCEGGSVELTATAGYASYLWSNGMTTQSIIVNTYGTYSVVASDAAGCASLPSNEITVNVHMLFVPDVTASGPTDLCQGGSVILSAPAGYASYLWSNGQTSQSITVTTSGVFNVTVTDAFGCTSLPSANVTVTVHPAPPTPVITPGGPLNFCAGGSVTLSAPAGYASYLWSNGETTQSILVTSSGVFSVTVSDLYGCSSMPSASVTVNVNPYPATPAIIANGPTTFCNGGSVVLTATPGYASYLWSNGETTQSITVSVSGSYTVIVTDNIGCSSQPSAPVSVTVLQPPTPTIVANGPVMFCSGGSVMLTAPAGYGGYLWSNGETTQSITVTVSGSYSVQVTDANGCISDPSNVIVVTVYSPAVPPTIVALGPTTICDGESVTLSAPAGYAGYFWNNGQTTRNILVSTAGNYFVTVTDANGCTSAPSNTITVSVIPQPDADAGSNASICAGSNYTITDATATNYSTLVWTSSGSGFFVNNGNLDPTYVPSAGDISTGSVILTLSAVGFGPCTMAAQSSMLLSISNAPTAYAGTDFNICEGSNINISLATAGNYQSLSWSTTGSGLFLNGNTLTPTYIPSALDINSGLVSLTLTAWPMTPCANPATDALMVTINRAPQVFAGNNTSLCPPNQYTTLSATASNYTNLLWTTNGTGTFTDPTSLVTVYSPSAADISNGSVTLTLTGYANSPCSNVSDDIVLVLVPSPVANAGPDRLICEGENVIVNGTASGYQSVFWTTSGSGTIVNGNTLTPTYIPSVADINNGWVTLTLTANPLAPCAVQAIDAMQLNITRTPMVFAGNDMSLCPAGPYTTSTATASNYSYIEWTTTGTGTFSGPNNLVTVYTPSAADITNGAVTLTLTGYANSPCSPASSNIVLLLSNAPVANAGPDHLICEGSMISITGASASNYQSLNWATSGTGTFINGNSLTPTYLPGIADITNGTVILSLTATPVSPCATAASDATVVTISRNPQIFAGDDTTLCPAGPYTTTTATAAFATMLQWSTNGTGSFSDANALVTTYNPSAQDITIGTVTLTLTGYANAPCSNVSDDIILNLSMPATVNAGADVTICEGMQHTISGASAANYQSISWISSGTGVIMNGNTLNPTYIPSMADITNGGVILSLVATPLAPCTGNVTDAMQLTIVRTPQVFAGTDAAICPPGSYTISDATASNYLALQWTSSGTGSFSNNATLVTIYNPSPADIAAGTVTLTLTGYANSPCANASDELVLYFIPEATANAGADAVICGGSQFIVSGASASNYSSLNWSTSGTGVFINNGTLTPTYIPSGADISNGMVFLTLTANPIAPCSVQASDALILTINGAAQANAGPNGQACYGDNFYLAGASAANYSDILWTSSGTGTFTNPTEVNATYIPSAADLAAGNVTLTLTAYGNSPCSDQSDFMVLSITPGATVDAGDDLNICFGPAPVTGASATNYSSLQWTVSFGSGLLVNAGNIMPTYVPSAGDLANGYVILTLTVNPLAPCTDPIADNKTLTISETPLVDAGLDETICEGSSYTINDASAANYAMLVWSSSGTGSWVNINTLNPTYTPSAADIAAGSVVLTLSASNGACPVVTDYKQLNIQREVMVNAGIDAAICEGSSYTLMTASAAGYSNLLWSSSGSGSFSNANALNPEYIPSPADIAAGSVVLTLTGISSMPCSGSDSDDMTLFIRYAPLADAGTDGQICQGEQYVIADAVAYDYATVIWTTSGTGTFINGSSLTATYIPSPADIAAGSVTLTLIASNPPCADATDSQSLTIIPLAQVNAGPDVTICKLCNHTVSGASVTNALSYAWSSTGNGTFINGNTLTPTYQPSAGDISNGSVTLILTAESASYCGSYSDEMVIFINQTPDIEFTWNPVCAGQPTNFEVDPSVTDINAIAVWHWNFGDGFYSNEMNPTHTFPAPGAYNVTLTATDTSGYSSLLTHIVEIRSTPIAFFSFDTPNCMGESTQFHNLSSTENGYITRWVWNYGDGSATDTIYFPNDPNVAHTYANAGIFEVTLNVLNSFGCENTWSTQVTVTPNPVANFYYTTLCEDLLVNFQDASFPNGAGNVVSWAWNFDDPASGIFNTSDLEDPQHIFSAPGTYNVTLTVTNFNNCSGTITKQVVVGEAPAVEFTWEASCASSLTSFFADETVINVNAIASYAWQFGDGGQSNLQNPQHMYAAAGDYTVVLTVTDTAGCSNSVSHLVTVSALPVAFFSFSEPTCFETTTVFNDLSYALSGYIAEWEWIFGDGNSTTVTFPNNPNVVHQYANPGVYNVTLNISTSLGCENTVTRQVVVSPNPVANFDAATACLGEPVAFTDLSQTNGGGNIVNWNWNFGDPTSGVNNTSTLQNPAHTYAQPGTYTVSLIVTTANTCADTTTMDITIAPAPVVDFVFTNACSNDTIQFTSSTFVNPATTLSWFWEFGDGTTSVEADPQHIYATHGIFTVSLTITDDQGCTATAVHPVSVVPGPQAMFGFNAPACSGSEVQFNDLSVTNGSIITSWFWDFGDGNTQLVTAPGNPNVSHVYANAGVYTVTLTITNLQGCDASSSMNVVIVPGPVAEFTFDEGCQGSQVAFTDLTATNGGTVIVQWLWNFGDPASGIANTSNLQHPVHIFNTAGTYTVTLEATSASGCINSVQHDVVITPPPAVAFIINSSTCVGEPVSFEPDPAIMDLTSIASFEWNFGDGSPVSTAQTPVHVFNVAGSFQVTLTVVNNDGCSNSITQTVNIGAIPVAAFTFSSGCTGNITSFNDLSFVITGEQITGWYWNFNDPNAAPGTDTSTLQHPEYHYSAQGLYNVTLTVTSISGCQGSITMPVQIFPAPVAAFSYITNACSNGSVYFQDASSSYMGAITNWEWTFAPGYTSTLQHPHHNFYHTDSCYNVQLVVTDMRGCVDTLIQEVCIPEGLQVEIEHTVTCHGDTTLFNPLLIAPAGDSLVAFQWNFDDVNSGIHNTSILRNPVHFFQNTGSYLVSLVATDINNCQTTVYKRVEVLELPVPGFSYVAGSCDSTIYFTDLSAGNGSGIATWIWNYGDGTSDSLTAGPANTSHFYNTSGIFNVSLTTISEHGCMAVFTQDVERMPCISAVFASVDTLSCERHALTFEDYSICGNPIDRWEWIFGDGDTLIYNEPRPSVTHTYQVSGSYHVSLIVSTTVSGKSVSDTTTITVNVLTSPIARFFAPDVCLNSNTIYTDQSEWTGSKIDRWFWDFGDPNSVYDTTSARNPAYRYDKPGIYNTLLTVTNVLGCTDTTSHPLTVHNLPEANFSYSLACQNNHTLFNDLTETGDTTIGQWWWRFSDSLNMLGLAGVQNPHFVFKNTGTYNVELIVVDNFGCRDTASTTLVVNPKPISAFSLTENYENTQGRVLFNNGSIGATAYEWDFSTGIQSFEIEPVVDFPGDGTYAVTLVTINEFGCPDTLKVDYSLMFKGLWVPNAFSPNNPNAAVRLFKPVGINLSKYTIEVYDTWGNLLWTSSELDANGAPAEGWNGVFNGNLLPQDTYMWKATAIFKDGTIWRGNDVGKRSNMPEKTYGTVTLIR</sequence>
<dbReference type="Pfam" id="PF18911">
    <property type="entry name" value="PKD_4"/>
    <property type="match status" value="16"/>
</dbReference>
<gene>
    <name evidence="8" type="ORF">SDC9_27604</name>
</gene>
<feature type="domain" description="PKD" evidence="6">
    <location>
        <begin position="6550"/>
        <end position="6601"/>
    </location>
</feature>
<dbReference type="InterPro" id="IPR022409">
    <property type="entry name" value="PKD/Chitinase_dom"/>
</dbReference>
<accession>A0A644URJ2</accession>
<keyword evidence="5" id="KW-0472">Membrane</keyword>
<dbReference type="InterPro" id="IPR045829">
    <property type="entry name" value="PKD_6"/>
</dbReference>
<feature type="domain" description="PKD" evidence="6">
    <location>
        <begin position="7147"/>
        <end position="7207"/>
    </location>
</feature>
<evidence type="ECO:0008006" key="9">
    <source>
        <dbReference type="Google" id="ProtNLM"/>
    </source>
</evidence>
<dbReference type="InterPro" id="IPR000601">
    <property type="entry name" value="PKD_dom"/>
</dbReference>
<dbReference type="PANTHER" id="PTHR46730:SF1">
    <property type="entry name" value="PLAT DOMAIN-CONTAINING PROTEIN"/>
    <property type="match status" value="1"/>
</dbReference>
<feature type="domain" description="PKD" evidence="6">
    <location>
        <begin position="7495"/>
        <end position="7558"/>
    </location>
</feature>
<feature type="domain" description="PKD" evidence="6">
    <location>
        <begin position="7320"/>
        <end position="7379"/>
    </location>
</feature>
<evidence type="ECO:0000256" key="3">
    <source>
        <dbReference type="ARBA" id="ARBA00022737"/>
    </source>
</evidence>
<feature type="domain" description="PKD" evidence="6">
    <location>
        <begin position="7758"/>
        <end position="7796"/>
    </location>
</feature>
<proteinExistence type="predicted"/>
<name>A0A644URJ2_9ZZZZ</name>
<feature type="domain" description="PKD" evidence="6">
    <location>
        <begin position="6777"/>
        <end position="6857"/>
    </location>
</feature>
<dbReference type="InterPro" id="IPR035986">
    <property type="entry name" value="PKD_dom_sf"/>
</dbReference>
<evidence type="ECO:0000256" key="5">
    <source>
        <dbReference type="ARBA" id="ARBA00023136"/>
    </source>
</evidence>
<comment type="caution">
    <text evidence="8">The sequence shown here is derived from an EMBL/GenBank/DDBJ whole genome shotgun (WGS) entry which is preliminary data.</text>
</comment>
<dbReference type="SUPFAM" id="SSF49299">
    <property type="entry name" value="PKD domain"/>
    <property type="match status" value="17"/>
</dbReference>
<feature type="domain" description="PKD" evidence="6">
    <location>
        <begin position="7391"/>
        <end position="7463"/>
    </location>
</feature>
<dbReference type="Gene3D" id="2.60.40.10">
    <property type="entry name" value="Immunoglobulins"/>
    <property type="match status" value="18"/>
</dbReference>
<evidence type="ECO:0000259" key="7">
    <source>
        <dbReference type="PROSITE" id="PS50835"/>
    </source>
</evidence>
<evidence type="ECO:0000256" key="4">
    <source>
        <dbReference type="ARBA" id="ARBA00022989"/>
    </source>
</evidence>
<dbReference type="PROSITE" id="PS50093">
    <property type="entry name" value="PKD"/>
    <property type="match status" value="17"/>
</dbReference>
<feature type="domain" description="PKD" evidence="6">
    <location>
        <begin position="6290"/>
        <end position="6339"/>
    </location>
</feature>
<dbReference type="Pfam" id="PF19408">
    <property type="entry name" value="PKD_6"/>
    <property type="match status" value="6"/>
</dbReference>
<dbReference type="InterPro" id="IPR013783">
    <property type="entry name" value="Ig-like_fold"/>
</dbReference>
<evidence type="ECO:0000256" key="1">
    <source>
        <dbReference type="ARBA" id="ARBA00004141"/>
    </source>
</evidence>
<dbReference type="SMART" id="SM00089">
    <property type="entry name" value="PKD"/>
    <property type="match status" value="20"/>
</dbReference>
<feature type="domain" description="PKD" evidence="6">
    <location>
        <begin position="6342"/>
        <end position="6429"/>
    </location>
</feature>
<feature type="domain" description="PKD" evidence="6">
    <location>
        <begin position="6711"/>
        <end position="6775"/>
    </location>
</feature>
<dbReference type="CDD" id="cd00146">
    <property type="entry name" value="PKD"/>
    <property type="match status" value="13"/>
</dbReference>
<keyword evidence="3" id="KW-0677">Repeat</keyword>
<evidence type="ECO:0000259" key="6">
    <source>
        <dbReference type="PROSITE" id="PS50093"/>
    </source>
</evidence>
<protein>
    <recommendedName>
        <fullName evidence="9">Ig-like domain-containing protein</fullName>
    </recommendedName>
</protein>
<keyword evidence="2" id="KW-0812">Transmembrane</keyword>
<feature type="domain" description="PKD" evidence="6">
    <location>
        <begin position="7583"/>
        <end position="7641"/>
    </location>
</feature>
<evidence type="ECO:0000313" key="8">
    <source>
        <dbReference type="EMBL" id="MPL81676.1"/>
    </source>
</evidence>
<feature type="domain" description="PKD" evidence="6">
    <location>
        <begin position="6629"/>
        <end position="6687"/>
    </location>
</feature>
<feature type="domain" description="PKD" evidence="6">
    <location>
        <begin position="6969"/>
        <end position="7034"/>
    </location>
</feature>
<feature type="domain" description="Ig-like" evidence="7">
    <location>
        <begin position="485"/>
        <end position="577"/>
    </location>
</feature>